<organism evidence="1 2">
    <name type="scientific">Periplaneta americana</name>
    <name type="common">American cockroach</name>
    <name type="synonym">Blatta americana</name>
    <dbReference type="NCBI Taxonomy" id="6978"/>
    <lineage>
        <taxon>Eukaryota</taxon>
        <taxon>Metazoa</taxon>
        <taxon>Ecdysozoa</taxon>
        <taxon>Arthropoda</taxon>
        <taxon>Hexapoda</taxon>
        <taxon>Insecta</taxon>
        <taxon>Pterygota</taxon>
        <taxon>Neoptera</taxon>
        <taxon>Polyneoptera</taxon>
        <taxon>Dictyoptera</taxon>
        <taxon>Blattodea</taxon>
        <taxon>Blattoidea</taxon>
        <taxon>Blattidae</taxon>
        <taxon>Blattinae</taxon>
        <taxon>Periplaneta</taxon>
    </lineage>
</organism>
<keyword evidence="2" id="KW-1185">Reference proteome</keyword>
<gene>
    <name evidence="1" type="ORF">ANN_26627</name>
</gene>
<evidence type="ECO:0000313" key="2">
    <source>
        <dbReference type="Proteomes" id="UP001148838"/>
    </source>
</evidence>
<sequence length="157" mass="17616">MADLCESDTEPPGSLKEVKPSIYSQSRLTVIVNTNSTEIVSIVRSRIMFAFSSDERAFNIESYSCSPFAYVASRFPPPASARPSVKYHRTPVVEMGSKQCLQFSIVNSKFGNIPIRQVRGLLFDVVGEKRVEWGKRLLHRIALIGRIARIGKRLSLL</sequence>
<reference evidence="1 2" key="1">
    <citation type="journal article" date="2022" name="Allergy">
        <title>Genome assembly and annotation of Periplaneta americana reveal a comprehensive cockroach allergen profile.</title>
        <authorList>
            <person name="Wang L."/>
            <person name="Xiong Q."/>
            <person name="Saelim N."/>
            <person name="Wang L."/>
            <person name="Nong W."/>
            <person name="Wan A.T."/>
            <person name="Shi M."/>
            <person name="Liu X."/>
            <person name="Cao Q."/>
            <person name="Hui J.H.L."/>
            <person name="Sookrung N."/>
            <person name="Leung T.F."/>
            <person name="Tungtrongchitr A."/>
            <person name="Tsui S.K.W."/>
        </authorList>
    </citation>
    <scope>NUCLEOTIDE SEQUENCE [LARGE SCALE GENOMIC DNA]</scope>
    <source>
        <strain evidence="1">PWHHKU_190912</strain>
    </source>
</reference>
<name>A0ABQ8RYR9_PERAM</name>
<comment type="caution">
    <text evidence="1">The sequence shown here is derived from an EMBL/GenBank/DDBJ whole genome shotgun (WGS) entry which is preliminary data.</text>
</comment>
<dbReference type="Proteomes" id="UP001148838">
    <property type="component" value="Unassembled WGS sequence"/>
</dbReference>
<protein>
    <submittedName>
        <fullName evidence="1">Uncharacterized protein</fullName>
    </submittedName>
</protein>
<evidence type="ECO:0000313" key="1">
    <source>
        <dbReference type="EMBL" id="KAJ4426828.1"/>
    </source>
</evidence>
<dbReference type="EMBL" id="JAJSOF020000039">
    <property type="protein sequence ID" value="KAJ4426828.1"/>
    <property type="molecule type" value="Genomic_DNA"/>
</dbReference>
<proteinExistence type="predicted"/>
<accession>A0ABQ8RYR9</accession>